<evidence type="ECO:0000256" key="1">
    <source>
        <dbReference type="ARBA" id="ARBA00023015"/>
    </source>
</evidence>
<dbReference type="Pfam" id="PF04967">
    <property type="entry name" value="HTH_10"/>
    <property type="match status" value="1"/>
</dbReference>
<dbReference type="Pfam" id="PF13185">
    <property type="entry name" value="GAF_2"/>
    <property type="match status" value="1"/>
</dbReference>
<dbReference type="OrthoDB" id="165911at2157"/>
<accession>A0A1H6WQH0</accession>
<feature type="domain" description="PAS" evidence="4">
    <location>
        <begin position="97"/>
        <end position="151"/>
    </location>
</feature>
<evidence type="ECO:0000313" key="5">
    <source>
        <dbReference type="EMBL" id="SEJ19271.1"/>
    </source>
</evidence>
<dbReference type="InterPro" id="IPR000014">
    <property type="entry name" value="PAS"/>
</dbReference>
<dbReference type="STRING" id="1073996.SAMN05444271_12927"/>
<gene>
    <name evidence="5" type="ORF">SAMN05444271_12927</name>
</gene>
<dbReference type="CDD" id="cd00130">
    <property type="entry name" value="PAS"/>
    <property type="match status" value="1"/>
</dbReference>
<dbReference type="Pfam" id="PF15915">
    <property type="entry name" value="BAT"/>
    <property type="match status" value="1"/>
</dbReference>
<dbReference type="SMART" id="SM00091">
    <property type="entry name" value="PAS"/>
    <property type="match status" value="1"/>
</dbReference>
<organism evidence="5 6">
    <name type="scientific">Halohasta litchfieldiae</name>
    <dbReference type="NCBI Taxonomy" id="1073996"/>
    <lineage>
        <taxon>Archaea</taxon>
        <taxon>Methanobacteriati</taxon>
        <taxon>Methanobacteriota</taxon>
        <taxon>Stenosarchaea group</taxon>
        <taxon>Halobacteria</taxon>
        <taxon>Halobacteriales</taxon>
        <taxon>Haloferacaceae</taxon>
        <taxon>Halohasta</taxon>
    </lineage>
</organism>
<keyword evidence="2" id="KW-0804">Transcription</keyword>
<dbReference type="InterPro" id="IPR003018">
    <property type="entry name" value="GAF"/>
</dbReference>
<dbReference type="InterPro" id="IPR031803">
    <property type="entry name" value="BAT_GAF/HTH-assoc"/>
</dbReference>
<feature type="region of interest" description="Disordered" evidence="3">
    <location>
        <begin position="65"/>
        <end position="89"/>
    </location>
</feature>
<dbReference type="GeneID" id="35002013"/>
<dbReference type="PROSITE" id="PS50112">
    <property type="entry name" value="PAS"/>
    <property type="match status" value="1"/>
</dbReference>
<dbReference type="SUPFAM" id="SSF55781">
    <property type="entry name" value="GAF domain-like"/>
    <property type="match status" value="1"/>
</dbReference>
<dbReference type="NCBIfam" id="TIGR00229">
    <property type="entry name" value="sensory_box"/>
    <property type="match status" value="1"/>
</dbReference>
<name>A0A1H6WQH0_9EURY</name>
<dbReference type="InterPro" id="IPR013767">
    <property type="entry name" value="PAS_fold"/>
</dbReference>
<dbReference type="Gene3D" id="3.30.450.40">
    <property type="match status" value="1"/>
</dbReference>
<dbReference type="PANTHER" id="PTHR34236">
    <property type="entry name" value="DIMETHYL SULFOXIDE REDUCTASE TRANSCRIPTIONAL ACTIVATOR"/>
    <property type="match status" value="1"/>
</dbReference>
<sequence>MKYSEPAPTTVLATVNRLGPPGTPMSTTEVAAEFDCPLEAVDDRLRTLVKDDFLDRKIVGNQQVWWRPPRDTQQSHSTPTSNDVDADSASQPLSMAELNPVLEVLDTVGVGIFILDSTFEVVWFNTAIEQYFGLDRQAIIGRNKRNVIREEIRGTVANPDRFAETVLTTYNDNTFSEQFECRITASDGRGERWLEHRSAPIKSGVYEEGRIELYDDITDRKRHEQALRHQHEQLAELNSINKVIQNITTAVIEQSTRGEIETIVCDRLTDVDNYEFAWIGEVDTQSQAIRPRAEGGVEGYLEDVSLSANPNNPGGHGPAGTAIRTQEMQVTQDVLSNPEFEPWHEYAEHYGYRSVAVVPIVYAGSCYGLLGIYAANPHAFDNEVCPVVAQLGEIMGHAIAATERKQALMSPEITEIQFLVPDLLSDMSIDSDHDGTITLDRVVPLGDDVFLEYGTVDTDVVETLEAIVGKHPHLELVTLSEQDDETLSFVIKLLEPPITSVIATYGGYLQQMNIKDGSLQMTIHLPTTVPARRIIDRIQQQYPTVELLSRRQRSRSTESPERVELTSDLTDRQRAVIETSVRSGYFEWPRNVSGEELATLFGVTPPTFHQHLRLGQKKIFESLFLLPPFDGDGR</sequence>
<dbReference type="Pfam" id="PF00989">
    <property type="entry name" value="PAS"/>
    <property type="match status" value="1"/>
</dbReference>
<dbReference type="Proteomes" id="UP000198888">
    <property type="component" value="Unassembled WGS sequence"/>
</dbReference>
<dbReference type="PANTHER" id="PTHR34236:SF1">
    <property type="entry name" value="DIMETHYL SULFOXIDE REDUCTASE TRANSCRIPTIONAL ACTIVATOR"/>
    <property type="match status" value="1"/>
</dbReference>
<dbReference type="InterPro" id="IPR007050">
    <property type="entry name" value="HTH_bacterioopsin"/>
</dbReference>
<dbReference type="EMBL" id="FNYR01000029">
    <property type="protein sequence ID" value="SEJ19271.1"/>
    <property type="molecule type" value="Genomic_DNA"/>
</dbReference>
<reference evidence="5 6" key="1">
    <citation type="submission" date="2016-10" db="EMBL/GenBank/DDBJ databases">
        <authorList>
            <person name="de Groot N.N."/>
        </authorList>
    </citation>
    <scope>NUCLEOTIDE SEQUENCE [LARGE SCALE GENOMIC DNA]</scope>
    <source>
        <strain evidence="5 6">DSM 22187</strain>
    </source>
</reference>
<feature type="compositionally biased region" description="Polar residues" evidence="3">
    <location>
        <begin position="71"/>
        <end position="89"/>
    </location>
</feature>
<evidence type="ECO:0000256" key="2">
    <source>
        <dbReference type="ARBA" id="ARBA00023163"/>
    </source>
</evidence>
<protein>
    <submittedName>
        <fullName evidence="5">PAS domain S-box-containing protein</fullName>
    </submittedName>
</protein>
<dbReference type="GO" id="GO:0006355">
    <property type="term" value="P:regulation of DNA-templated transcription"/>
    <property type="evidence" value="ECO:0007669"/>
    <property type="project" value="InterPro"/>
</dbReference>
<dbReference type="KEGG" id="hae:halTADL_1197"/>
<dbReference type="RefSeq" id="WP_162551679.1">
    <property type="nucleotide sequence ID" value="NZ_CP024845.1"/>
</dbReference>
<dbReference type="Gene3D" id="3.30.450.20">
    <property type="entry name" value="PAS domain"/>
    <property type="match status" value="1"/>
</dbReference>
<keyword evidence="6" id="KW-1185">Reference proteome</keyword>
<evidence type="ECO:0000313" key="6">
    <source>
        <dbReference type="Proteomes" id="UP000198888"/>
    </source>
</evidence>
<dbReference type="SMART" id="SM00065">
    <property type="entry name" value="GAF"/>
    <property type="match status" value="1"/>
</dbReference>
<dbReference type="InterPro" id="IPR029016">
    <property type="entry name" value="GAF-like_dom_sf"/>
</dbReference>
<evidence type="ECO:0000256" key="3">
    <source>
        <dbReference type="SAM" id="MobiDB-lite"/>
    </source>
</evidence>
<keyword evidence="1" id="KW-0805">Transcription regulation</keyword>
<accession>A0A2H4Q104</accession>
<dbReference type="AlphaFoldDB" id="A0A1H6WQH0"/>
<proteinExistence type="predicted"/>
<dbReference type="InterPro" id="IPR035965">
    <property type="entry name" value="PAS-like_dom_sf"/>
</dbReference>
<evidence type="ECO:0000259" key="4">
    <source>
        <dbReference type="PROSITE" id="PS50112"/>
    </source>
</evidence>
<dbReference type="SUPFAM" id="SSF55785">
    <property type="entry name" value="PYP-like sensor domain (PAS domain)"/>
    <property type="match status" value="1"/>
</dbReference>